<dbReference type="EMBL" id="OOIL02003056">
    <property type="protein sequence ID" value="VFQ86057.1"/>
    <property type="molecule type" value="Genomic_DNA"/>
</dbReference>
<organism evidence="2 3">
    <name type="scientific">Cuscuta campestris</name>
    <dbReference type="NCBI Taxonomy" id="132261"/>
    <lineage>
        <taxon>Eukaryota</taxon>
        <taxon>Viridiplantae</taxon>
        <taxon>Streptophyta</taxon>
        <taxon>Embryophyta</taxon>
        <taxon>Tracheophyta</taxon>
        <taxon>Spermatophyta</taxon>
        <taxon>Magnoliopsida</taxon>
        <taxon>eudicotyledons</taxon>
        <taxon>Gunneridae</taxon>
        <taxon>Pentapetalae</taxon>
        <taxon>asterids</taxon>
        <taxon>lamiids</taxon>
        <taxon>Solanales</taxon>
        <taxon>Convolvulaceae</taxon>
        <taxon>Cuscuteae</taxon>
        <taxon>Cuscuta</taxon>
        <taxon>Cuscuta subgen. Grammica</taxon>
        <taxon>Cuscuta sect. Cleistogrammica</taxon>
    </lineage>
</organism>
<sequence>MRGGRDGSMGDGEVVSTEEDSGLSSSSEEVEGMADSVVDGDGNGDWTVDCWVAGMAGTTGLVDTGWVAGTARVGTGGTVKSDGEDRRMDRSGVAAAASLDCLATADGVTAAASLGRLPTAGRGVAAVPRTTATTREGPPAAATTSPPTTSELRWKSNELKTCVNVMISMTTM</sequence>
<proteinExistence type="predicted"/>
<protein>
    <submittedName>
        <fullName evidence="2">Uncharacterized protein</fullName>
    </submittedName>
</protein>
<accession>A0A484MBV4</accession>
<gene>
    <name evidence="2" type="ORF">CCAM_LOCUS27833</name>
</gene>
<dbReference type="AlphaFoldDB" id="A0A484MBV4"/>
<evidence type="ECO:0000313" key="2">
    <source>
        <dbReference type="EMBL" id="VFQ86057.1"/>
    </source>
</evidence>
<feature type="compositionally biased region" description="Gly residues" evidence="1">
    <location>
        <begin position="1"/>
        <end position="10"/>
    </location>
</feature>
<feature type="compositionally biased region" description="Low complexity" evidence="1">
    <location>
        <begin position="129"/>
        <end position="150"/>
    </location>
</feature>
<reference evidence="2 3" key="1">
    <citation type="submission" date="2018-04" db="EMBL/GenBank/DDBJ databases">
        <authorList>
            <person name="Vogel A."/>
        </authorList>
    </citation>
    <scope>NUCLEOTIDE SEQUENCE [LARGE SCALE GENOMIC DNA]</scope>
</reference>
<keyword evidence="3" id="KW-1185">Reference proteome</keyword>
<evidence type="ECO:0000313" key="3">
    <source>
        <dbReference type="Proteomes" id="UP000595140"/>
    </source>
</evidence>
<feature type="region of interest" description="Disordered" evidence="1">
    <location>
        <begin position="129"/>
        <end position="151"/>
    </location>
</feature>
<feature type="region of interest" description="Disordered" evidence="1">
    <location>
        <begin position="1"/>
        <end position="41"/>
    </location>
</feature>
<evidence type="ECO:0000256" key="1">
    <source>
        <dbReference type="SAM" id="MobiDB-lite"/>
    </source>
</evidence>
<name>A0A484MBV4_9ASTE</name>
<dbReference type="Proteomes" id="UP000595140">
    <property type="component" value="Unassembled WGS sequence"/>
</dbReference>